<keyword evidence="4" id="KW-1185">Reference proteome</keyword>
<name>A0A1M4YXC2_9FIRM</name>
<protein>
    <submittedName>
        <fullName evidence="3">Uncharacterized protein</fullName>
    </submittedName>
</protein>
<feature type="signal peptide" evidence="2">
    <location>
        <begin position="1"/>
        <end position="22"/>
    </location>
</feature>
<organism evidence="3 4">
    <name type="scientific">Schwartzia succinivorans DSM 10502</name>
    <dbReference type="NCBI Taxonomy" id="1123243"/>
    <lineage>
        <taxon>Bacteria</taxon>
        <taxon>Bacillati</taxon>
        <taxon>Bacillota</taxon>
        <taxon>Negativicutes</taxon>
        <taxon>Selenomonadales</taxon>
        <taxon>Selenomonadaceae</taxon>
        <taxon>Schwartzia</taxon>
    </lineage>
</organism>
<evidence type="ECO:0000313" key="3">
    <source>
        <dbReference type="EMBL" id="SHF10358.1"/>
    </source>
</evidence>
<reference evidence="3 4" key="1">
    <citation type="submission" date="2016-11" db="EMBL/GenBank/DDBJ databases">
        <authorList>
            <person name="Jaros S."/>
            <person name="Januszkiewicz K."/>
            <person name="Wedrychowicz H."/>
        </authorList>
    </citation>
    <scope>NUCLEOTIDE SEQUENCE [LARGE SCALE GENOMIC DNA]</scope>
    <source>
        <strain evidence="3 4">DSM 10502</strain>
    </source>
</reference>
<gene>
    <name evidence="3" type="ORF">SAMN02745190_01840</name>
</gene>
<feature type="region of interest" description="Disordered" evidence="1">
    <location>
        <begin position="50"/>
        <end position="75"/>
    </location>
</feature>
<feature type="compositionally biased region" description="Basic residues" evidence="1">
    <location>
        <begin position="61"/>
        <end position="75"/>
    </location>
</feature>
<dbReference type="EMBL" id="FQUG01000007">
    <property type="protein sequence ID" value="SHF10358.1"/>
    <property type="molecule type" value="Genomic_DNA"/>
</dbReference>
<keyword evidence="2" id="KW-0732">Signal</keyword>
<dbReference type="Proteomes" id="UP000184404">
    <property type="component" value="Unassembled WGS sequence"/>
</dbReference>
<dbReference type="AlphaFoldDB" id="A0A1M4YXC2"/>
<accession>A0A1M4YXC2</accession>
<dbReference type="RefSeq" id="WP_072935929.1">
    <property type="nucleotide sequence ID" value="NZ_FQUG01000007.1"/>
</dbReference>
<sequence length="204" mass="23624">MKRIVALIFALFILFPIGNASAAKWQLMYENDAVQVFFDADSVTYQIEEQTEEKDKDKDKKKDKKDKKDKKENKKTKLIPNRDIVTLWTKWDFKTAERRRLAKSENEADRARADIAEMVELHIINMKDRTILRSMTVTYDELGQPNHDGLSISGGNVTKAEPGTLGAVELEKVAEFCKKQDKKIVKHSIEEEKKHAEELKEEKK</sequence>
<dbReference type="STRING" id="1123243.SAMN02745190_01840"/>
<proteinExistence type="predicted"/>
<evidence type="ECO:0000256" key="2">
    <source>
        <dbReference type="SAM" id="SignalP"/>
    </source>
</evidence>
<evidence type="ECO:0000313" key="4">
    <source>
        <dbReference type="Proteomes" id="UP000184404"/>
    </source>
</evidence>
<feature type="chain" id="PRO_5012115489" evidence="2">
    <location>
        <begin position="23"/>
        <end position="204"/>
    </location>
</feature>
<evidence type="ECO:0000256" key="1">
    <source>
        <dbReference type="SAM" id="MobiDB-lite"/>
    </source>
</evidence>